<evidence type="ECO:0000313" key="4">
    <source>
        <dbReference type="EMBL" id="ERN00965.1"/>
    </source>
</evidence>
<dbReference type="Gramene" id="ERN00965">
    <property type="protein sequence ID" value="ERN00965"/>
    <property type="gene ID" value="AMTR_s00002p00085090"/>
</dbReference>
<dbReference type="OMA" id="TVEDETW"/>
<dbReference type="SUPFAM" id="SSF55021">
    <property type="entry name" value="ACT-like"/>
    <property type="match status" value="1"/>
</dbReference>
<keyword evidence="5" id="KW-1185">Reference proteome</keyword>
<dbReference type="Proteomes" id="UP000017836">
    <property type="component" value="Unassembled WGS sequence"/>
</dbReference>
<dbReference type="PANTHER" id="PTHR31945">
    <property type="entry name" value="TRANSCRIPTION FACTOR SCREAM2-RELATED"/>
    <property type="match status" value="1"/>
</dbReference>
<dbReference type="EMBL" id="KI394767">
    <property type="protein sequence ID" value="ERN00965.1"/>
    <property type="molecule type" value="Genomic_DNA"/>
</dbReference>
<name>W1P1Y2_AMBTC</name>
<dbReference type="PANTHER" id="PTHR31945:SF129">
    <property type="entry name" value="TRANSCRIPTION FACTOR SCREAM2"/>
    <property type="match status" value="1"/>
</dbReference>
<dbReference type="GO" id="GO:0005634">
    <property type="term" value="C:nucleus"/>
    <property type="evidence" value="ECO:0007669"/>
    <property type="project" value="UniProtKB-SubCell"/>
</dbReference>
<reference evidence="5" key="1">
    <citation type="journal article" date="2013" name="Science">
        <title>The Amborella genome and the evolution of flowering plants.</title>
        <authorList>
            <consortium name="Amborella Genome Project"/>
        </authorList>
    </citation>
    <scope>NUCLEOTIDE SEQUENCE [LARGE SCALE GENOMIC DNA]</scope>
</reference>
<protein>
    <recommendedName>
        <fullName evidence="3">Plant bHLH transcription factor ACT-like domain-containing protein</fullName>
    </recommendedName>
</protein>
<accession>W1P1Y2</accession>
<dbReference type="InterPro" id="IPR054502">
    <property type="entry name" value="bHLH-TF_ACT-like_plant"/>
</dbReference>
<dbReference type="Pfam" id="PF22754">
    <property type="entry name" value="bHLH-TF_ACT-like_plant"/>
    <property type="match status" value="1"/>
</dbReference>
<evidence type="ECO:0000256" key="1">
    <source>
        <dbReference type="ARBA" id="ARBA00004123"/>
    </source>
</evidence>
<evidence type="ECO:0000259" key="3">
    <source>
        <dbReference type="Pfam" id="PF22754"/>
    </source>
</evidence>
<proteinExistence type="predicted"/>
<dbReference type="InterPro" id="IPR051358">
    <property type="entry name" value="TF_AMS/ICE1/BHLH6-like"/>
</dbReference>
<dbReference type="HOGENOM" id="CLU_177321_0_0_1"/>
<sequence>MKVEVEEREGRNLNIRMCCPTRPGLLLSTMRHLDGLGIDIKQAFISCSNEFFLDVFHAEPIEGRVAPEDIKALLLHNAGYQATA</sequence>
<dbReference type="AlphaFoldDB" id="W1P1Y2"/>
<evidence type="ECO:0000256" key="2">
    <source>
        <dbReference type="ARBA" id="ARBA00023242"/>
    </source>
</evidence>
<keyword evidence="2" id="KW-0539">Nucleus</keyword>
<organism evidence="4 5">
    <name type="scientific">Amborella trichopoda</name>
    <dbReference type="NCBI Taxonomy" id="13333"/>
    <lineage>
        <taxon>Eukaryota</taxon>
        <taxon>Viridiplantae</taxon>
        <taxon>Streptophyta</taxon>
        <taxon>Embryophyta</taxon>
        <taxon>Tracheophyta</taxon>
        <taxon>Spermatophyta</taxon>
        <taxon>Magnoliopsida</taxon>
        <taxon>Amborellales</taxon>
        <taxon>Amborellaceae</taxon>
        <taxon>Amborella</taxon>
    </lineage>
</organism>
<feature type="domain" description="Plant bHLH transcription factor ACT-like" evidence="3">
    <location>
        <begin position="3"/>
        <end position="72"/>
    </location>
</feature>
<gene>
    <name evidence="4" type="ORF">AMTR_s00002p00085090</name>
</gene>
<dbReference type="InterPro" id="IPR045865">
    <property type="entry name" value="ACT-like_dom_sf"/>
</dbReference>
<evidence type="ECO:0000313" key="5">
    <source>
        <dbReference type="Proteomes" id="UP000017836"/>
    </source>
</evidence>
<comment type="subcellular location">
    <subcellularLocation>
        <location evidence="1">Nucleus</location>
    </subcellularLocation>
</comment>